<evidence type="ECO:0000313" key="2">
    <source>
        <dbReference type="Proteomes" id="UP000261360"/>
    </source>
</evidence>
<dbReference type="SUPFAM" id="SSF111347">
    <property type="entry name" value="Rap/Ran-GAP"/>
    <property type="match status" value="1"/>
</dbReference>
<keyword evidence="2" id="KW-1185">Reference proteome</keyword>
<dbReference type="Proteomes" id="UP000261360">
    <property type="component" value="Unplaced"/>
</dbReference>
<dbReference type="GO" id="GO:0005096">
    <property type="term" value="F:GTPase activator activity"/>
    <property type="evidence" value="ECO:0007669"/>
    <property type="project" value="InterPro"/>
</dbReference>
<dbReference type="PANTHER" id="PTHR21344">
    <property type="entry name" value="RAL GTPASE-ACTIVATING PROTEIN SUBUNIT BETA"/>
    <property type="match status" value="1"/>
</dbReference>
<reference evidence="1" key="2">
    <citation type="submission" date="2025-09" db="UniProtKB">
        <authorList>
            <consortium name="Ensembl"/>
        </authorList>
    </citation>
    <scope>IDENTIFICATION</scope>
</reference>
<dbReference type="AlphaFoldDB" id="A0A3B4YLG7"/>
<dbReference type="GO" id="GO:0051056">
    <property type="term" value="P:regulation of small GTPase mediated signal transduction"/>
    <property type="evidence" value="ECO:0007669"/>
    <property type="project" value="InterPro"/>
</dbReference>
<reference evidence="1" key="1">
    <citation type="submission" date="2025-08" db="UniProtKB">
        <authorList>
            <consortium name="Ensembl"/>
        </authorList>
    </citation>
    <scope>IDENTIFICATION</scope>
</reference>
<dbReference type="STRING" id="1841481.ENSSLDP00000029106"/>
<sequence length="168" mass="19175">MTCLSLSNLSVQSSPVEDRKSFPFVSSFVGSESKLLIVWVERFDDIESFPLSDLLSERKTGTSAGVSDVQLIFIHPLKTGLYRIRFHENVTSKFSLVVPLVNGSVVSKRSLGFLVREMVINCCHRRRLESDSAPPPHVRRRHMINDIILRYRSRCSEPAFYSALFRDL</sequence>
<dbReference type="Ensembl" id="ENSSLDT00000029958.1">
    <property type="protein sequence ID" value="ENSSLDP00000029106.1"/>
    <property type="gene ID" value="ENSSLDG00000022466.1"/>
</dbReference>
<protein>
    <submittedName>
        <fullName evidence="1">Uncharacterized protein</fullName>
    </submittedName>
</protein>
<dbReference type="PANTHER" id="PTHR21344:SF1">
    <property type="entry name" value="RAL GTPASE-ACTIVATING PROTEIN SUBUNIT BETA"/>
    <property type="match status" value="1"/>
</dbReference>
<evidence type="ECO:0000313" key="1">
    <source>
        <dbReference type="Ensembl" id="ENSSLDP00000029106.1"/>
    </source>
</evidence>
<proteinExistence type="predicted"/>
<dbReference type="InterPro" id="IPR035974">
    <property type="entry name" value="Rap/Ran-GAP_sf"/>
</dbReference>
<dbReference type="InterPro" id="IPR039930">
    <property type="entry name" value="RALGAPB"/>
</dbReference>
<dbReference type="GeneTree" id="ENSGT00700000104550"/>
<name>A0A3B4YLG7_SERLL</name>
<accession>A0A3B4YLG7</accession>
<organism evidence="1 2">
    <name type="scientific">Seriola lalandi dorsalis</name>
    <dbReference type="NCBI Taxonomy" id="1841481"/>
    <lineage>
        <taxon>Eukaryota</taxon>
        <taxon>Metazoa</taxon>
        <taxon>Chordata</taxon>
        <taxon>Craniata</taxon>
        <taxon>Vertebrata</taxon>
        <taxon>Euteleostomi</taxon>
        <taxon>Actinopterygii</taxon>
        <taxon>Neopterygii</taxon>
        <taxon>Teleostei</taxon>
        <taxon>Neoteleostei</taxon>
        <taxon>Acanthomorphata</taxon>
        <taxon>Carangaria</taxon>
        <taxon>Carangiformes</taxon>
        <taxon>Carangidae</taxon>
        <taxon>Seriola</taxon>
    </lineage>
</organism>